<reference evidence="1 2" key="1">
    <citation type="submission" date="2019-09" db="EMBL/GenBank/DDBJ databases">
        <title>YIM 132548 draft genome.</title>
        <authorList>
            <person name="Jiang L."/>
        </authorList>
    </citation>
    <scope>NUCLEOTIDE SEQUENCE [LARGE SCALE GENOMIC DNA]</scope>
    <source>
        <strain evidence="1 2">YIM 132548</strain>
    </source>
</reference>
<evidence type="ECO:0000313" key="1">
    <source>
        <dbReference type="EMBL" id="KAB1075372.1"/>
    </source>
</evidence>
<accession>A0A6N6MW29</accession>
<dbReference type="AlphaFoldDB" id="A0A6N6MW29"/>
<dbReference type="Proteomes" id="UP000441523">
    <property type="component" value="Unassembled WGS sequence"/>
</dbReference>
<proteinExistence type="predicted"/>
<name>A0A6N6MW29_9HYPH</name>
<evidence type="ECO:0000313" key="2">
    <source>
        <dbReference type="Proteomes" id="UP000441523"/>
    </source>
</evidence>
<comment type="caution">
    <text evidence="1">The sequence shown here is derived from an EMBL/GenBank/DDBJ whole genome shotgun (WGS) entry which is preliminary data.</text>
</comment>
<protein>
    <submittedName>
        <fullName evidence="1">Cellulose biosynthesis protein BcsS</fullName>
    </submittedName>
</protein>
<sequence>MATGAPAAEGEASTLLFGSLDAAASTFATAGAKIALDRLDRPGFVALASAGIGRRVERSSCTCDTRAGVASLARHTFLGSALVGYQWFADWGVVAAYAGVEGSREAILDGNTLYVFPGRTGLRLHGEVWARPSTDTLLAATAILGSARGDAWTRIALGYRLWDTYLGPEVGLYADRTGYRKWSIGLHGTDFAIGRFGLRASAGFQFESSGGAGSPYVAVSAWTDL</sequence>
<dbReference type="InterPro" id="IPR031485">
    <property type="entry name" value="CBP_BcsS"/>
</dbReference>
<dbReference type="Pfam" id="PF17036">
    <property type="entry name" value="CBP_BcsS"/>
    <property type="match status" value="1"/>
</dbReference>
<gene>
    <name evidence="1" type="primary">bcsS</name>
    <name evidence="1" type="ORF">F6X51_05255</name>
</gene>
<keyword evidence="2" id="KW-1185">Reference proteome</keyword>
<dbReference type="EMBL" id="VZZJ01000003">
    <property type="protein sequence ID" value="KAB1075372.1"/>
    <property type="molecule type" value="Genomic_DNA"/>
</dbReference>
<organism evidence="1 2">
    <name type="scientific">Methylobacterium planeticum</name>
    <dbReference type="NCBI Taxonomy" id="2615211"/>
    <lineage>
        <taxon>Bacteria</taxon>
        <taxon>Pseudomonadati</taxon>
        <taxon>Pseudomonadota</taxon>
        <taxon>Alphaproteobacteria</taxon>
        <taxon>Hyphomicrobiales</taxon>
        <taxon>Methylobacteriaceae</taxon>
        <taxon>Methylobacterium</taxon>
    </lineage>
</organism>